<evidence type="ECO:0000256" key="1">
    <source>
        <dbReference type="ARBA" id="ARBA00022747"/>
    </source>
</evidence>
<dbReference type="PANTHER" id="PTHR30408:SF12">
    <property type="entry name" value="TYPE I RESTRICTION ENZYME MJAVIII SPECIFICITY SUBUNIT"/>
    <property type="match status" value="1"/>
</dbReference>
<keyword evidence="2" id="KW-0238">DNA-binding</keyword>
<protein>
    <submittedName>
        <fullName evidence="4">Restriction endonuclease subunit S</fullName>
    </submittedName>
</protein>
<dbReference type="NCBIfam" id="NF047740">
    <property type="entry name" value="antiphage_MADS5"/>
    <property type="match status" value="1"/>
</dbReference>
<dbReference type="SUPFAM" id="SSF116734">
    <property type="entry name" value="DNA methylase specificity domain"/>
    <property type="match status" value="2"/>
</dbReference>
<keyword evidence="1" id="KW-0680">Restriction system</keyword>
<dbReference type="Gene3D" id="3.90.220.20">
    <property type="entry name" value="DNA methylase specificity domains"/>
    <property type="match status" value="2"/>
</dbReference>
<keyword evidence="3" id="KW-0175">Coiled coil</keyword>
<dbReference type="GO" id="GO:0003677">
    <property type="term" value="F:DNA binding"/>
    <property type="evidence" value="ECO:0007669"/>
    <property type="project" value="UniProtKB-KW"/>
</dbReference>
<dbReference type="GO" id="GO:0009307">
    <property type="term" value="P:DNA restriction-modification system"/>
    <property type="evidence" value="ECO:0007669"/>
    <property type="project" value="UniProtKB-KW"/>
</dbReference>
<evidence type="ECO:0000313" key="5">
    <source>
        <dbReference type="Proteomes" id="UP000555836"/>
    </source>
</evidence>
<accession>A0A7Y0X8H0</accession>
<evidence type="ECO:0000256" key="3">
    <source>
        <dbReference type="SAM" id="Coils"/>
    </source>
</evidence>
<dbReference type="EMBL" id="JABCLD010002028">
    <property type="protein sequence ID" value="NMU28802.1"/>
    <property type="molecule type" value="Genomic_DNA"/>
</dbReference>
<feature type="coiled-coil region" evidence="3">
    <location>
        <begin position="435"/>
        <end position="462"/>
    </location>
</feature>
<evidence type="ECO:0000256" key="2">
    <source>
        <dbReference type="ARBA" id="ARBA00023125"/>
    </source>
</evidence>
<dbReference type="InterPro" id="IPR052021">
    <property type="entry name" value="Type-I_RS_S_subunit"/>
</dbReference>
<dbReference type="PANTHER" id="PTHR30408">
    <property type="entry name" value="TYPE-1 RESTRICTION ENZYME ECOKI SPECIFICITY PROTEIN"/>
    <property type="match status" value="1"/>
</dbReference>
<sequence length="471" mass="52271">MIIKKVLSTWFQETGLRLDCAPYATGALEAKQALRDLDSECDHLGELTAGYKGGIYNGPVFKRNYVQHEEHGVKFLTTSSMIQARMNRVSLLRKEDAHSKKLSYLELKKGMTMISCSGTIGRMVYTRRTMDGTWSCQDMLKVVCDTDKVQSGYAYAFLASKFGVPIITSSTYGAIIPHIEPEHIANLPIPRFAKSLENEIHEKVDKASEFRSDSEELLAKAGEMVNAKFSFPEKLAISHRIFTHSAASSSLVQNRMDATYHDQIAQFSDELIEKAGAENNLAELGIRALEGNRMKQIFTGEDYGVPFFTSGEIFRADVTPERFLLRKSLKGDEVWQTREEDLLIARSGQVGGIIGTGVWADSRFDGACVSPHVLKLRTTNQSVDAGYLYAFLCCTDVGYRQLIRGAAGSSVPFLSINDILAIKLPRMSEDDEARIGEMVRQAGRLAAEAQQLEKEAVKMVEDAIEAAAPKH</sequence>
<dbReference type="InterPro" id="IPR044946">
    <property type="entry name" value="Restrct_endonuc_typeI_TRD_sf"/>
</dbReference>
<proteinExistence type="predicted"/>
<keyword evidence="4" id="KW-0378">Hydrolase</keyword>
<organism evidence="4 5">
    <name type="scientific">Vibrio parahaemolyticus</name>
    <dbReference type="NCBI Taxonomy" id="670"/>
    <lineage>
        <taxon>Bacteria</taxon>
        <taxon>Pseudomonadati</taxon>
        <taxon>Pseudomonadota</taxon>
        <taxon>Gammaproteobacteria</taxon>
        <taxon>Vibrionales</taxon>
        <taxon>Vibrionaceae</taxon>
        <taxon>Vibrio</taxon>
    </lineage>
</organism>
<comment type="caution">
    <text evidence="4">The sequence shown here is derived from an EMBL/GenBank/DDBJ whole genome shotgun (WGS) entry which is preliminary data.</text>
</comment>
<keyword evidence="4" id="KW-0255">Endonuclease</keyword>
<keyword evidence="4" id="KW-0540">Nuclease</keyword>
<dbReference type="Proteomes" id="UP000555836">
    <property type="component" value="Unassembled WGS sequence"/>
</dbReference>
<reference evidence="4 5" key="1">
    <citation type="submission" date="2020-04" db="EMBL/GenBank/DDBJ databases">
        <title>Whole-genome sequencing of Vibrio spp. from China reveals different genetic environments of blaCTX-M-14 among diverse lineages.</title>
        <authorList>
            <person name="Zheng Z."/>
            <person name="Ye L."/>
            <person name="Chen S."/>
        </authorList>
    </citation>
    <scope>NUCLEOTIDE SEQUENCE [LARGE SCALE GENOMIC DNA]</scope>
    <source>
        <strain evidence="4 5">Vb0574</strain>
    </source>
</reference>
<evidence type="ECO:0000313" key="4">
    <source>
        <dbReference type="EMBL" id="NMU28802.1"/>
    </source>
</evidence>
<gene>
    <name evidence="4" type="ORF">HKB21_24630</name>
</gene>
<name>A0A7Y0X8H0_VIBPH</name>
<dbReference type="GO" id="GO:0004519">
    <property type="term" value="F:endonuclease activity"/>
    <property type="evidence" value="ECO:0007669"/>
    <property type="project" value="UniProtKB-KW"/>
</dbReference>
<dbReference type="AlphaFoldDB" id="A0A7Y0X8H0"/>